<feature type="compositionally biased region" description="Low complexity" evidence="2">
    <location>
        <begin position="38"/>
        <end position="50"/>
    </location>
</feature>
<evidence type="ECO:0000313" key="3">
    <source>
        <dbReference type="EMBL" id="KAE8948919.1"/>
    </source>
</evidence>
<evidence type="ECO:0000313" key="4">
    <source>
        <dbReference type="EMBL" id="KAE9028375.1"/>
    </source>
</evidence>
<dbReference type="EMBL" id="QXGA01000028">
    <property type="protein sequence ID" value="KAE9154803.1"/>
    <property type="molecule type" value="Genomic_DNA"/>
</dbReference>
<keyword evidence="13" id="KW-1185">Reference proteome</keyword>
<dbReference type="Proteomes" id="UP000441208">
    <property type="component" value="Unassembled WGS sequence"/>
</dbReference>
<evidence type="ECO:0000313" key="15">
    <source>
        <dbReference type="Proteomes" id="UP000440367"/>
    </source>
</evidence>
<dbReference type="Proteomes" id="UP000433483">
    <property type="component" value="Unassembled WGS sequence"/>
</dbReference>
<evidence type="ECO:0000313" key="10">
    <source>
        <dbReference type="EMBL" id="KAE9256639.1"/>
    </source>
</evidence>
<feature type="coiled-coil region" evidence="1">
    <location>
        <begin position="350"/>
        <end position="412"/>
    </location>
</feature>
<dbReference type="Proteomes" id="UP000440732">
    <property type="component" value="Unassembled WGS sequence"/>
</dbReference>
<dbReference type="EMBL" id="QXGD01000043">
    <property type="protein sequence ID" value="KAE9256639.1"/>
    <property type="molecule type" value="Genomic_DNA"/>
</dbReference>
<protein>
    <submittedName>
        <fullName evidence="4">Uncharacterized protein</fullName>
    </submittedName>
</protein>
<dbReference type="EMBL" id="QXGB01000034">
    <property type="protein sequence ID" value="KAE9235601.1"/>
    <property type="molecule type" value="Genomic_DNA"/>
</dbReference>
<evidence type="ECO:0000313" key="5">
    <source>
        <dbReference type="EMBL" id="KAE9136082.1"/>
    </source>
</evidence>
<name>A0A6A3MFU4_9STRA</name>
<evidence type="ECO:0000313" key="11">
    <source>
        <dbReference type="EMBL" id="KAE9327279.1"/>
    </source>
</evidence>
<dbReference type="Proteomes" id="UP000460718">
    <property type="component" value="Unassembled WGS sequence"/>
</dbReference>
<comment type="caution">
    <text evidence="4">The sequence shown here is derived from an EMBL/GenBank/DDBJ whole genome shotgun (WGS) entry which is preliminary data.</text>
</comment>
<proteinExistence type="predicted"/>
<dbReference type="Proteomes" id="UP000437068">
    <property type="component" value="Unassembled WGS sequence"/>
</dbReference>
<dbReference type="EMBL" id="QXFZ01000059">
    <property type="protein sequence ID" value="KAE9136346.1"/>
    <property type="molecule type" value="Genomic_DNA"/>
</dbReference>
<dbReference type="Proteomes" id="UP000440367">
    <property type="component" value="Unassembled WGS sequence"/>
</dbReference>
<accession>A0A6A3MFU4</accession>
<evidence type="ECO:0000313" key="12">
    <source>
        <dbReference type="Proteomes" id="UP000429523"/>
    </source>
</evidence>
<evidence type="ECO:0000313" key="6">
    <source>
        <dbReference type="EMBL" id="KAE9136346.1"/>
    </source>
</evidence>
<dbReference type="EMBL" id="QXFX01000048">
    <property type="protein sequence ID" value="KAE9136082.1"/>
    <property type="molecule type" value="Genomic_DNA"/>
</dbReference>
<organism evidence="4 18">
    <name type="scientific">Phytophthora fragariae</name>
    <dbReference type="NCBI Taxonomy" id="53985"/>
    <lineage>
        <taxon>Eukaryota</taxon>
        <taxon>Sar</taxon>
        <taxon>Stramenopiles</taxon>
        <taxon>Oomycota</taxon>
        <taxon>Peronosporomycetes</taxon>
        <taxon>Peronosporales</taxon>
        <taxon>Peronosporaceae</taxon>
        <taxon>Phytophthora</taxon>
    </lineage>
</organism>
<feature type="compositionally biased region" description="Low complexity" evidence="2">
    <location>
        <begin position="105"/>
        <end position="114"/>
    </location>
</feature>
<reference evidence="18 19" key="1">
    <citation type="submission" date="2018-09" db="EMBL/GenBank/DDBJ databases">
        <title>Genomic investigation of the strawberry pathogen Phytophthora fragariae indicates pathogenicity is determined by transcriptional variation in three key races.</title>
        <authorList>
            <person name="Adams T.M."/>
            <person name="Armitage A.D."/>
            <person name="Sobczyk M.K."/>
            <person name="Bates H.J."/>
            <person name="Dunwell J.M."/>
            <person name="Nellist C.F."/>
            <person name="Harrison R.J."/>
        </authorList>
    </citation>
    <scope>NUCLEOTIDE SEQUENCE [LARGE SCALE GENOMIC DNA]</scope>
    <source>
        <strain evidence="11 14">A4</strain>
        <strain evidence="10 15">BC-1</strain>
        <strain evidence="9 19">BC-23</strain>
        <strain evidence="8 13">NOV-27</strain>
        <strain evidence="7 16">NOV-5</strain>
        <strain evidence="6 17">NOV-71</strain>
        <strain evidence="3 12">NOV-9</strain>
        <strain evidence="5 20">ONT-3</strain>
        <strain evidence="4 18">SCRP245</strain>
    </source>
</reference>
<feature type="coiled-coil region" evidence="1">
    <location>
        <begin position="555"/>
        <end position="582"/>
    </location>
</feature>
<gene>
    <name evidence="11" type="ORF">PF001_g1985</name>
    <name evidence="10" type="ORF">PF002_g1753</name>
    <name evidence="9" type="ORF">PF004_g1181</name>
    <name evidence="8" type="ORF">PF005_g1387</name>
    <name evidence="7" type="ORF">PF006_g1159</name>
    <name evidence="6" type="ORF">PF007_g2214</name>
    <name evidence="3" type="ORF">PF009_g1498</name>
    <name evidence="5" type="ORF">PF010_g1852</name>
    <name evidence="4" type="ORF">PF011_g1586</name>
</gene>
<feature type="region of interest" description="Disordered" evidence="2">
    <location>
        <begin position="27"/>
        <end position="141"/>
    </location>
</feature>
<evidence type="ECO:0000313" key="8">
    <source>
        <dbReference type="EMBL" id="KAE9235601.1"/>
    </source>
</evidence>
<dbReference type="EMBL" id="QXGE01000053">
    <property type="protein sequence ID" value="KAE9327279.1"/>
    <property type="molecule type" value="Genomic_DNA"/>
</dbReference>
<evidence type="ECO:0000313" key="17">
    <source>
        <dbReference type="Proteomes" id="UP000441208"/>
    </source>
</evidence>
<feature type="coiled-coil region" evidence="1">
    <location>
        <begin position="208"/>
        <end position="263"/>
    </location>
</feature>
<dbReference type="AlphaFoldDB" id="A0A6A3MFU4"/>
<evidence type="ECO:0000313" key="19">
    <source>
        <dbReference type="Proteomes" id="UP000476176"/>
    </source>
</evidence>
<evidence type="ECO:0000313" key="13">
    <source>
        <dbReference type="Proteomes" id="UP000433483"/>
    </source>
</evidence>
<dbReference type="EMBL" id="QXFW01000045">
    <property type="protein sequence ID" value="KAE9028375.1"/>
    <property type="molecule type" value="Genomic_DNA"/>
</dbReference>
<evidence type="ECO:0000313" key="20">
    <source>
        <dbReference type="Proteomes" id="UP000488956"/>
    </source>
</evidence>
<evidence type="ECO:0000313" key="7">
    <source>
        <dbReference type="EMBL" id="KAE9154803.1"/>
    </source>
</evidence>
<sequence length="677" mass="75425">MSRRGSGSSFSSSSDVNFDDLDDQQVFGFLEDDDDSRSAASSNRSRSPSAGFRLDFSSRIKASRAPPPPMPAVTPNKPVARKSVATTKLRSPSLAAKKRTVKRPSSLTVSPSSSKLFTQKREGSVESGFQASVSSKDSDSDSFLELAAMAATIVDTSEGQADSIEAEQSREAPVVPSTKTRKSKAVESTTTGSRSGSGSGGVAPLGNSNALVAALASLQAQVEQLTSEKTQMEAEAFSARTMIQNLEQKLAASEQSSDLFARQLDNVKESFQAKLMAREEEISLEKMTLAKDKETQLQHQQARFTTEAELWKHEIAALTKVKLELEGENDRLHGELNNEVLQRGFADAKNRTLKTELDRTSEELQMLLQERERFERAQIELTELRAKRASDLQQYELQRQQLEERASNLLLEREGQAAGWERERRSCLQQHEAEKAKLLRFVQEVRGLHRLLQISVADAREHLSNEVKKTKDALESIQQQASEFAVHQSDRDVALMSRKGRILQLETQLKNDRQTINQLESTLAKSTRALEKKHATLRAKFQEQNEHLEITLAVRQGLTTDLQAKRKQVSELEREVARLTLAKGKSDVKLKHAQQQIHAMEKVHACEMEKMARKKAAVAVSTGSGKVTQVQPAELYPSEENNEVKASVLESPEEPEWREFVELVAAYEAERQLHAPG</sequence>
<dbReference type="Proteomes" id="UP000429523">
    <property type="component" value="Unassembled WGS sequence"/>
</dbReference>
<dbReference type="Proteomes" id="UP000476176">
    <property type="component" value="Unassembled WGS sequence"/>
</dbReference>
<feature type="coiled-coil region" evidence="1">
    <location>
        <begin position="460"/>
        <end position="529"/>
    </location>
</feature>
<keyword evidence="1" id="KW-0175">Coiled coil</keyword>
<feature type="region of interest" description="Disordered" evidence="2">
    <location>
        <begin position="159"/>
        <end position="203"/>
    </location>
</feature>
<evidence type="ECO:0000313" key="14">
    <source>
        <dbReference type="Proteomes" id="UP000437068"/>
    </source>
</evidence>
<dbReference type="OrthoDB" id="76665at2759"/>
<dbReference type="EMBL" id="QXGC01000027">
    <property type="protein sequence ID" value="KAE9254147.1"/>
    <property type="molecule type" value="Genomic_DNA"/>
</dbReference>
<evidence type="ECO:0000313" key="16">
    <source>
        <dbReference type="Proteomes" id="UP000440732"/>
    </source>
</evidence>
<evidence type="ECO:0000256" key="2">
    <source>
        <dbReference type="SAM" id="MobiDB-lite"/>
    </source>
</evidence>
<evidence type="ECO:0000313" key="9">
    <source>
        <dbReference type="EMBL" id="KAE9254147.1"/>
    </source>
</evidence>
<dbReference type="EMBL" id="QXGF01000035">
    <property type="protein sequence ID" value="KAE8948919.1"/>
    <property type="molecule type" value="Genomic_DNA"/>
</dbReference>
<evidence type="ECO:0000256" key="1">
    <source>
        <dbReference type="SAM" id="Coils"/>
    </source>
</evidence>
<evidence type="ECO:0000313" key="18">
    <source>
        <dbReference type="Proteomes" id="UP000460718"/>
    </source>
</evidence>
<dbReference type="Proteomes" id="UP000488956">
    <property type="component" value="Unassembled WGS sequence"/>
</dbReference>